<feature type="compositionally biased region" description="Low complexity" evidence="1">
    <location>
        <begin position="1"/>
        <end position="10"/>
    </location>
</feature>
<feature type="compositionally biased region" description="Low complexity" evidence="1">
    <location>
        <begin position="73"/>
        <end position="86"/>
    </location>
</feature>
<feature type="non-terminal residue" evidence="2">
    <location>
        <position position="1"/>
    </location>
</feature>
<dbReference type="AlphaFoldDB" id="G0PB74"/>
<keyword evidence="3" id="KW-1185">Reference proteome</keyword>
<evidence type="ECO:0000313" key="2">
    <source>
        <dbReference type="EMBL" id="EGT50244.1"/>
    </source>
</evidence>
<accession>G0PB74</accession>
<feature type="compositionally biased region" description="Pro residues" evidence="1">
    <location>
        <begin position="62"/>
        <end position="72"/>
    </location>
</feature>
<feature type="region of interest" description="Disordered" evidence="1">
    <location>
        <begin position="45"/>
        <end position="86"/>
    </location>
</feature>
<evidence type="ECO:0000256" key="1">
    <source>
        <dbReference type="SAM" id="MobiDB-lite"/>
    </source>
</evidence>
<proteinExistence type="predicted"/>
<gene>
    <name evidence="2" type="ORF">CAEBREN_29605</name>
</gene>
<name>G0PB74_CAEBE</name>
<protein>
    <submittedName>
        <fullName evidence="2">Uncharacterized protein</fullName>
    </submittedName>
</protein>
<dbReference type="Proteomes" id="UP000008068">
    <property type="component" value="Unassembled WGS sequence"/>
</dbReference>
<dbReference type="InParanoid" id="G0PB74"/>
<organism evidence="3">
    <name type="scientific">Caenorhabditis brenneri</name>
    <name type="common">Nematode worm</name>
    <dbReference type="NCBI Taxonomy" id="135651"/>
    <lineage>
        <taxon>Eukaryota</taxon>
        <taxon>Metazoa</taxon>
        <taxon>Ecdysozoa</taxon>
        <taxon>Nematoda</taxon>
        <taxon>Chromadorea</taxon>
        <taxon>Rhabditida</taxon>
        <taxon>Rhabditina</taxon>
        <taxon>Rhabditomorpha</taxon>
        <taxon>Rhabditoidea</taxon>
        <taxon>Rhabditidae</taxon>
        <taxon>Peloderinae</taxon>
        <taxon>Caenorhabditis</taxon>
    </lineage>
</organism>
<reference evidence="3" key="1">
    <citation type="submission" date="2011-07" db="EMBL/GenBank/DDBJ databases">
        <authorList>
            <consortium name="Caenorhabditis brenneri Sequencing and Analysis Consortium"/>
            <person name="Wilson R.K."/>
        </authorList>
    </citation>
    <scope>NUCLEOTIDE SEQUENCE [LARGE SCALE GENOMIC DNA]</scope>
    <source>
        <strain evidence="3">PB2801</strain>
    </source>
</reference>
<feature type="compositionally biased region" description="Pro residues" evidence="1">
    <location>
        <begin position="11"/>
        <end position="22"/>
    </location>
</feature>
<sequence>TPPTSQLGLLPLPPLHWDPPQPGHLHPKPRRTNWTFISNWDGLSSMSKSRRIPPGTQNISAPSPPKCPPSDSPPSRSLLSPAPQPK</sequence>
<dbReference type="EMBL" id="GL380201">
    <property type="protein sequence ID" value="EGT50244.1"/>
    <property type="molecule type" value="Genomic_DNA"/>
</dbReference>
<dbReference type="HOGENOM" id="CLU_2504166_0_0_1"/>
<evidence type="ECO:0000313" key="3">
    <source>
        <dbReference type="Proteomes" id="UP000008068"/>
    </source>
</evidence>
<feature type="region of interest" description="Disordered" evidence="1">
    <location>
        <begin position="1"/>
        <end position="30"/>
    </location>
</feature>